<evidence type="ECO:0000313" key="2">
    <source>
        <dbReference type="EMBL" id="MBB5641435.1"/>
    </source>
</evidence>
<organism evidence="2 3">
    <name type="scientific">Cryobacterium roopkundense</name>
    <dbReference type="NCBI Taxonomy" id="1001240"/>
    <lineage>
        <taxon>Bacteria</taxon>
        <taxon>Bacillati</taxon>
        <taxon>Actinomycetota</taxon>
        <taxon>Actinomycetes</taxon>
        <taxon>Micrococcales</taxon>
        <taxon>Microbacteriaceae</taxon>
        <taxon>Cryobacterium</taxon>
    </lineage>
</organism>
<name>A0A7W8ZWY0_9MICO</name>
<dbReference type="AlphaFoldDB" id="A0A7W8ZWY0"/>
<dbReference type="EMBL" id="JACHBQ010000001">
    <property type="protein sequence ID" value="MBB5641435.1"/>
    <property type="molecule type" value="Genomic_DNA"/>
</dbReference>
<evidence type="ECO:0000313" key="3">
    <source>
        <dbReference type="Proteomes" id="UP000561726"/>
    </source>
</evidence>
<accession>A0A7W8ZWY0</accession>
<gene>
    <name evidence="2" type="ORF">BJ997_001983</name>
</gene>
<comment type="caution">
    <text evidence="2">The sequence shown here is derived from an EMBL/GenBank/DDBJ whole genome shotgun (WGS) entry which is preliminary data.</text>
</comment>
<evidence type="ECO:0000256" key="1">
    <source>
        <dbReference type="SAM" id="MobiDB-lite"/>
    </source>
</evidence>
<dbReference type="RefSeq" id="WP_183323420.1">
    <property type="nucleotide sequence ID" value="NZ_JACHBQ010000001.1"/>
</dbReference>
<feature type="compositionally biased region" description="Gly residues" evidence="1">
    <location>
        <begin position="92"/>
        <end position="107"/>
    </location>
</feature>
<protein>
    <submittedName>
        <fullName evidence="2">Uncharacterized protein</fullName>
    </submittedName>
</protein>
<sequence length="128" mass="14113">MNEPVTVWTSEAGSPVRVMWRSRRFRVSDTPTALVGTSDWWKPFEPYSYGIGHPPLDIAGWRFQATADDGETHVFDVSQDDSMGTESSMGTDGMGTDGGENRGGNADGGRDPESRSAGRLWRLVRIFD</sequence>
<feature type="region of interest" description="Disordered" evidence="1">
    <location>
        <begin position="76"/>
        <end position="116"/>
    </location>
</feature>
<reference evidence="2 3" key="1">
    <citation type="submission" date="2020-08" db="EMBL/GenBank/DDBJ databases">
        <title>Sequencing the genomes of 1000 actinobacteria strains.</title>
        <authorList>
            <person name="Klenk H.-P."/>
        </authorList>
    </citation>
    <scope>NUCLEOTIDE SEQUENCE [LARGE SCALE GENOMIC DNA]</scope>
    <source>
        <strain evidence="2 3">DSM 21065</strain>
    </source>
</reference>
<dbReference type="Proteomes" id="UP000561726">
    <property type="component" value="Unassembled WGS sequence"/>
</dbReference>
<proteinExistence type="predicted"/>